<organism evidence="2 3">
    <name type="scientific">Phlyctema vagabunda</name>
    <dbReference type="NCBI Taxonomy" id="108571"/>
    <lineage>
        <taxon>Eukaryota</taxon>
        <taxon>Fungi</taxon>
        <taxon>Dikarya</taxon>
        <taxon>Ascomycota</taxon>
        <taxon>Pezizomycotina</taxon>
        <taxon>Leotiomycetes</taxon>
        <taxon>Helotiales</taxon>
        <taxon>Dermateaceae</taxon>
        <taxon>Phlyctema</taxon>
    </lineage>
</organism>
<gene>
    <name evidence="2" type="ORF">PVAG01_02079</name>
</gene>
<name>A0ABR4PQ22_9HELO</name>
<dbReference type="EMBL" id="JBFCZG010000002">
    <property type="protein sequence ID" value="KAL3425288.1"/>
    <property type="molecule type" value="Genomic_DNA"/>
</dbReference>
<evidence type="ECO:0000313" key="2">
    <source>
        <dbReference type="EMBL" id="KAL3425288.1"/>
    </source>
</evidence>
<sequence>MTMISSAASGGSGSSSPAPVTIGRPMETTIRDIRKYHLRGDKPDMNINFCNAVEFHVHSSIVRILPGAFRELTSDQLASICPVKFFRSTDGLWTLTPSKNKQIRRLEIDLHVDDPRFEARTSTFGGTALQQRATGGTEREQEIRCFENLLNAFYARPYTIGTAEELQKTTVLAGLCSALPVLNATILSAVCATDGLVSKLSYDDVAVRCLEPATVIRNAVFFRDVLIHALNPWDVNNVLETRVKNPKLKSTISHAKLRVCEKIATFYWQFSVACYKDQTGTLKKTQKDISLFPRDLAYPHFFRWLYDNSESSILTRILCPLLENNLTFAHSSVKDDHYTIRSFFCVDIGDEYLPWDTTEREC</sequence>
<comment type="caution">
    <text evidence="2">The sequence shown here is derived from an EMBL/GenBank/DDBJ whole genome shotgun (WGS) entry which is preliminary data.</text>
</comment>
<feature type="region of interest" description="Disordered" evidence="1">
    <location>
        <begin position="1"/>
        <end position="23"/>
    </location>
</feature>
<protein>
    <recommendedName>
        <fullName evidence="4">BTB domain-containing protein</fullName>
    </recommendedName>
</protein>
<reference evidence="2 3" key="1">
    <citation type="submission" date="2024-06" db="EMBL/GenBank/DDBJ databases">
        <title>Complete genome of Phlyctema vagabunda strain 19-DSS-EL-015.</title>
        <authorList>
            <person name="Fiorenzani C."/>
        </authorList>
    </citation>
    <scope>NUCLEOTIDE SEQUENCE [LARGE SCALE GENOMIC DNA]</scope>
    <source>
        <strain evidence="2 3">19-DSS-EL-015</strain>
    </source>
</reference>
<evidence type="ECO:0000313" key="3">
    <source>
        <dbReference type="Proteomes" id="UP001629113"/>
    </source>
</evidence>
<evidence type="ECO:0000256" key="1">
    <source>
        <dbReference type="SAM" id="MobiDB-lite"/>
    </source>
</evidence>
<evidence type="ECO:0008006" key="4">
    <source>
        <dbReference type="Google" id="ProtNLM"/>
    </source>
</evidence>
<accession>A0ABR4PQ22</accession>
<feature type="compositionally biased region" description="Low complexity" evidence="1">
    <location>
        <begin position="1"/>
        <end position="19"/>
    </location>
</feature>
<dbReference type="Proteomes" id="UP001629113">
    <property type="component" value="Unassembled WGS sequence"/>
</dbReference>
<keyword evidence="3" id="KW-1185">Reference proteome</keyword>
<proteinExistence type="predicted"/>